<dbReference type="AlphaFoldDB" id="A0AAW2EP98"/>
<organism evidence="2 3">
    <name type="scientific">Cardiocondyla obscurior</name>
    <dbReference type="NCBI Taxonomy" id="286306"/>
    <lineage>
        <taxon>Eukaryota</taxon>
        <taxon>Metazoa</taxon>
        <taxon>Ecdysozoa</taxon>
        <taxon>Arthropoda</taxon>
        <taxon>Hexapoda</taxon>
        <taxon>Insecta</taxon>
        <taxon>Pterygota</taxon>
        <taxon>Neoptera</taxon>
        <taxon>Endopterygota</taxon>
        <taxon>Hymenoptera</taxon>
        <taxon>Apocrita</taxon>
        <taxon>Aculeata</taxon>
        <taxon>Formicoidea</taxon>
        <taxon>Formicidae</taxon>
        <taxon>Myrmicinae</taxon>
        <taxon>Cardiocondyla</taxon>
    </lineage>
</organism>
<reference evidence="2 3" key="1">
    <citation type="submission" date="2023-03" db="EMBL/GenBank/DDBJ databases">
        <title>High recombination rates correlate with genetic variation in Cardiocondyla obscurior ants.</title>
        <authorList>
            <person name="Errbii M."/>
        </authorList>
    </citation>
    <scope>NUCLEOTIDE SEQUENCE [LARGE SCALE GENOMIC DNA]</scope>
    <source>
        <strain evidence="2">Alpha-2009</strain>
        <tissue evidence="2">Whole body</tissue>
    </source>
</reference>
<proteinExistence type="predicted"/>
<feature type="compositionally biased region" description="Basic residues" evidence="1">
    <location>
        <begin position="92"/>
        <end position="103"/>
    </location>
</feature>
<evidence type="ECO:0000313" key="3">
    <source>
        <dbReference type="Proteomes" id="UP001430953"/>
    </source>
</evidence>
<name>A0AAW2EP98_9HYME</name>
<comment type="caution">
    <text evidence="2">The sequence shown here is derived from an EMBL/GenBank/DDBJ whole genome shotgun (WGS) entry which is preliminary data.</text>
</comment>
<gene>
    <name evidence="2" type="ORF">PUN28_017626</name>
</gene>
<dbReference type="Proteomes" id="UP001430953">
    <property type="component" value="Unassembled WGS sequence"/>
</dbReference>
<evidence type="ECO:0000313" key="2">
    <source>
        <dbReference type="EMBL" id="KAL0103497.1"/>
    </source>
</evidence>
<sequence length="206" mass="24253">MSQSREPRRVESSRVNSRNLRTGERSYANLGRIRRKVSAKRYELKAVSSCPLIRPTFYDTTRCRRLPAATGSREPTDPPPRYLSRNDSENCRRRKKKKRKKEKKKYMYIIHDIRNAYVILSTFKRKNEVALIKIDTAAKRVSLRLASQKWSASFCCMLHQAYVIFYGSSASREKETRTLQKYITERFKSNFFTPARSFTCALNFLN</sequence>
<feature type="region of interest" description="Disordered" evidence="1">
    <location>
        <begin position="68"/>
        <end position="103"/>
    </location>
</feature>
<accession>A0AAW2EP98</accession>
<protein>
    <submittedName>
        <fullName evidence="2">Uncharacterized protein</fullName>
    </submittedName>
</protein>
<keyword evidence="3" id="KW-1185">Reference proteome</keyword>
<dbReference type="EMBL" id="JADYXP020000021">
    <property type="protein sequence ID" value="KAL0103497.1"/>
    <property type="molecule type" value="Genomic_DNA"/>
</dbReference>
<feature type="region of interest" description="Disordered" evidence="1">
    <location>
        <begin position="1"/>
        <end position="24"/>
    </location>
</feature>
<evidence type="ECO:0000256" key="1">
    <source>
        <dbReference type="SAM" id="MobiDB-lite"/>
    </source>
</evidence>
<feature type="compositionally biased region" description="Basic and acidic residues" evidence="1">
    <location>
        <begin position="1"/>
        <end position="12"/>
    </location>
</feature>